<reference evidence="16" key="1">
    <citation type="journal article" date="2021" name="PeerJ">
        <title>Extensive microbial diversity within the chicken gut microbiome revealed by metagenomics and culture.</title>
        <authorList>
            <person name="Gilroy R."/>
            <person name="Ravi A."/>
            <person name="Getino M."/>
            <person name="Pursley I."/>
            <person name="Horton D.L."/>
            <person name="Alikhan N.F."/>
            <person name="Baker D."/>
            <person name="Gharbi K."/>
            <person name="Hall N."/>
            <person name="Watson M."/>
            <person name="Adriaenssens E.M."/>
            <person name="Foster-Nyarko E."/>
            <person name="Jarju S."/>
            <person name="Secka A."/>
            <person name="Antonio M."/>
            <person name="Oren A."/>
            <person name="Chaudhuri R.R."/>
            <person name="La Ragione R."/>
            <person name="Hildebrand F."/>
            <person name="Pallen M.J."/>
        </authorList>
    </citation>
    <scope>NUCLEOTIDE SEQUENCE</scope>
    <source>
        <strain evidence="16">CHK186-16707</strain>
    </source>
</reference>
<gene>
    <name evidence="16" type="ORF">H9962_00640</name>
</gene>
<evidence type="ECO:0000256" key="7">
    <source>
        <dbReference type="ARBA" id="ARBA00022691"/>
    </source>
</evidence>
<evidence type="ECO:0000256" key="13">
    <source>
        <dbReference type="ARBA" id="ARBA00030926"/>
    </source>
</evidence>
<evidence type="ECO:0000313" key="16">
    <source>
        <dbReference type="EMBL" id="HJA07689.1"/>
    </source>
</evidence>
<dbReference type="SUPFAM" id="SSF102114">
    <property type="entry name" value="Radical SAM enzymes"/>
    <property type="match status" value="1"/>
</dbReference>
<reference evidence="16" key="2">
    <citation type="submission" date="2021-04" db="EMBL/GenBank/DDBJ databases">
        <authorList>
            <person name="Gilroy R."/>
        </authorList>
    </citation>
    <scope>NUCLEOTIDE SEQUENCE</scope>
    <source>
        <strain evidence="16">CHK186-16707</strain>
    </source>
</reference>
<evidence type="ECO:0000256" key="8">
    <source>
        <dbReference type="ARBA" id="ARBA00022723"/>
    </source>
</evidence>
<keyword evidence="12" id="KW-0456">Lyase</keyword>
<accession>A0A9D2HBY9</accession>
<dbReference type="Gene3D" id="3.20.20.70">
    <property type="entry name" value="Aldolase class I"/>
    <property type="match status" value="1"/>
</dbReference>
<feature type="domain" description="Elp3/MiaA/NifB-like radical SAM core" evidence="15">
    <location>
        <begin position="120"/>
        <end position="334"/>
    </location>
</feature>
<dbReference type="GO" id="GO:0046872">
    <property type="term" value="F:metal ion binding"/>
    <property type="evidence" value="ECO:0007669"/>
    <property type="project" value="UniProtKB-KW"/>
</dbReference>
<evidence type="ECO:0000256" key="1">
    <source>
        <dbReference type="ARBA" id="ARBA00001966"/>
    </source>
</evidence>
<dbReference type="CDD" id="cd01335">
    <property type="entry name" value="Radical_SAM"/>
    <property type="match status" value="1"/>
</dbReference>
<keyword evidence="10" id="KW-0411">Iron-sulfur</keyword>
<keyword evidence="11" id="KW-0535">Nitrogen fixation</keyword>
<evidence type="ECO:0000256" key="9">
    <source>
        <dbReference type="ARBA" id="ARBA00023004"/>
    </source>
</evidence>
<dbReference type="CDD" id="cd21109">
    <property type="entry name" value="SPASM"/>
    <property type="match status" value="1"/>
</dbReference>
<dbReference type="Proteomes" id="UP000824225">
    <property type="component" value="Unassembled WGS sequence"/>
</dbReference>
<evidence type="ECO:0000256" key="3">
    <source>
        <dbReference type="ARBA" id="ARBA00005155"/>
    </source>
</evidence>
<keyword evidence="9" id="KW-0408">Iron</keyword>
<evidence type="ECO:0000256" key="11">
    <source>
        <dbReference type="ARBA" id="ARBA00023231"/>
    </source>
</evidence>
<evidence type="ECO:0000256" key="4">
    <source>
        <dbReference type="ARBA" id="ARBA00006804"/>
    </source>
</evidence>
<evidence type="ECO:0000256" key="14">
    <source>
        <dbReference type="ARBA" id="ARBA00032102"/>
    </source>
</evidence>
<dbReference type="PANTHER" id="PTHR43787:SF13">
    <property type="entry name" value="FEMO COFACTOR BIOSYNTHESIS PROTEIN NIFB"/>
    <property type="match status" value="1"/>
</dbReference>
<dbReference type="Pfam" id="PF04055">
    <property type="entry name" value="Radical_SAM"/>
    <property type="match status" value="1"/>
</dbReference>
<comment type="pathway">
    <text evidence="3">Cofactor biosynthesis; Fe-Mo cofactor biosynthesis.</text>
</comment>
<evidence type="ECO:0000313" key="17">
    <source>
        <dbReference type="Proteomes" id="UP000824225"/>
    </source>
</evidence>
<dbReference type="InterPro" id="IPR006638">
    <property type="entry name" value="Elp3/MiaA/NifB-like_rSAM"/>
</dbReference>
<protein>
    <recommendedName>
        <fullName evidence="5">FeMo cofactor biosynthesis protein NifB</fullName>
    </recommendedName>
    <alternativeName>
        <fullName evidence="14">Nitrogenase cofactor maturase NifB</fullName>
    </alternativeName>
    <alternativeName>
        <fullName evidence="13">Radical SAM assemblase NifB</fullName>
    </alternativeName>
</protein>
<sequence>MKLTKNCLLPWTFMQVHAGGMMQPCAVGPDTDLGDFILDYCQPLKRGERRDVLNNPGLRAVREGLLTGNLRPMCRRCFFMSDKLIPTEELRNKVKDFLRPRLPAGTDMDTVDLTRTCGLEEFAISFTNRCNLRCVYCVQSKLAGSNPYFKMDFPDEYIDDALEFIAAQKPKMLRTCVEGEATVHKRWREIFTRFHDKHPEIALRMTTNFSRKFSSEDFELLAKYTALDISIDTIDPDLYGKIRCNGNIELVKSNLEKLRDLIDQRSGEGPSEVTLHSVVSSLTWREQEKLADFAFSLGFGIALGNYEERANTVAFQSGMLRPLSTLSVDEQIEARDMIARIQRKAQQLTCIFSCQGGLFQHVNETAERQYNRFAPYDANPLYASFHAQHPKGSPGAHLDIFYDYDNIAYAGISLQPGQEIDLSGIAAKGIVLREVQRFKAGSHSTKYEQTVLPQYRRAFPVQDGKLHYKADATNENIVRILLCCEEWW</sequence>
<comment type="caution">
    <text evidence="16">The sequence shown here is derived from an EMBL/GenBank/DDBJ whole genome shotgun (WGS) entry which is preliminary data.</text>
</comment>
<dbReference type="InterPro" id="IPR013785">
    <property type="entry name" value="Aldolase_TIM"/>
</dbReference>
<dbReference type="InterPro" id="IPR058240">
    <property type="entry name" value="rSAM_sf"/>
</dbReference>
<comment type="similarity">
    <text evidence="4">Belongs to the radical SAM superfamily. NifB family.</text>
</comment>
<name>A0A9D2HBY9_9BACT</name>
<dbReference type="GO" id="GO:0051539">
    <property type="term" value="F:4 iron, 4 sulfur cluster binding"/>
    <property type="evidence" value="ECO:0007669"/>
    <property type="project" value="UniProtKB-KW"/>
</dbReference>
<dbReference type="AlphaFoldDB" id="A0A9D2HBY9"/>
<organism evidence="16 17">
    <name type="scientific">Candidatus Mailhella merdigallinarum</name>
    <dbReference type="NCBI Taxonomy" id="2838658"/>
    <lineage>
        <taxon>Bacteria</taxon>
        <taxon>Pseudomonadati</taxon>
        <taxon>Thermodesulfobacteriota</taxon>
        <taxon>Desulfovibrionia</taxon>
        <taxon>Desulfovibrionales</taxon>
        <taxon>Desulfovibrionaceae</taxon>
        <taxon>Mailhella</taxon>
    </lineage>
</organism>
<dbReference type="SFLD" id="SFLDS00029">
    <property type="entry name" value="Radical_SAM"/>
    <property type="match status" value="1"/>
</dbReference>
<proteinExistence type="inferred from homology"/>
<keyword evidence="6" id="KW-0004">4Fe-4S</keyword>
<evidence type="ECO:0000256" key="10">
    <source>
        <dbReference type="ARBA" id="ARBA00023014"/>
    </source>
</evidence>
<comment type="cofactor">
    <cofactor evidence="1">
        <name>[4Fe-4S] cluster</name>
        <dbReference type="ChEBI" id="CHEBI:49883"/>
    </cofactor>
</comment>
<comment type="function">
    <text evidence="2">Involved in the biosynthesis of the iron-molybdenum cofactor (FeMo-co or M-cluster) found in the dinitrogenase enzyme of the nitrogenase complex in nitrogen-fixing microorganisms. NifB catalyzes the crucial step of radical SAM-dependent carbide insertion that occurs concomitant with the insertion of a 9th sulfur and the rearrangement/coupling of two [4Fe-4S] clusters into a [8Fe-9S-C] cluster, the precursor to the M-cluster.</text>
</comment>
<dbReference type="SMART" id="SM00729">
    <property type="entry name" value="Elp3"/>
    <property type="match status" value="1"/>
</dbReference>
<keyword evidence="7" id="KW-0949">S-adenosyl-L-methionine</keyword>
<evidence type="ECO:0000256" key="5">
    <source>
        <dbReference type="ARBA" id="ARBA00021702"/>
    </source>
</evidence>
<evidence type="ECO:0000256" key="2">
    <source>
        <dbReference type="ARBA" id="ARBA00003522"/>
    </source>
</evidence>
<dbReference type="PANTHER" id="PTHR43787">
    <property type="entry name" value="FEMO COFACTOR BIOSYNTHESIS PROTEIN NIFB-RELATED"/>
    <property type="match status" value="1"/>
</dbReference>
<dbReference type="EMBL" id="DXAN01000002">
    <property type="protein sequence ID" value="HJA07689.1"/>
    <property type="molecule type" value="Genomic_DNA"/>
</dbReference>
<dbReference type="GO" id="GO:0016829">
    <property type="term" value="F:lyase activity"/>
    <property type="evidence" value="ECO:0007669"/>
    <property type="project" value="UniProtKB-KW"/>
</dbReference>
<dbReference type="InterPro" id="IPR007197">
    <property type="entry name" value="rSAM"/>
</dbReference>
<evidence type="ECO:0000256" key="6">
    <source>
        <dbReference type="ARBA" id="ARBA00022485"/>
    </source>
</evidence>
<keyword evidence="8" id="KW-0479">Metal-binding</keyword>
<evidence type="ECO:0000256" key="12">
    <source>
        <dbReference type="ARBA" id="ARBA00023239"/>
    </source>
</evidence>
<evidence type="ECO:0000259" key="15">
    <source>
        <dbReference type="SMART" id="SM00729"/>
    </source>
</evidence>